<keyword evidence="1" id="KW-0472">Membrane</keyword>
<proteinExistence type="predicted"/>
<dbReference type="AlphaFoldDB" id="A0A1G9HBR2"/>
<name>A0A1G9HBR2_9BACL</name>
<reference evidence="3" key="1">
    <citation type="submission" date="2016-10" db="EMBL/GenBank/DDBJ databases">
        <authorList>
            <person name="Varghese N."/>
            <person name="Submissions S."/>
        </authorList>
    </citation>
    <scope>NUCLEOTIDE SEQUENCE [LARGE SCALE GENOMIC DNA]</scope>
    <source>
        <strain evidence="3">CGMCC 1.8895</strain>
    </source>
</reference>
<organism evidence="2 3">
    <name type="scientific">Lacicoccus qingdaonensis</name>
    <dbReference type="NCBI Taxonomy" id="576118"/>
    <lineage>
        <taxon>Bacteria</taxon>
        <taxon>Bacillati</taxon>
        <taxon>Bacillota</taxon>
        <taxon>Bacilli</taxon>
        <taxon>Bacillales</taxon>
        <taxon>Salinicoccaceae</taxon>
        <taxon>Lacicoccus</taxon>
    </lineage>
</organism>
<feature type="transmembrane region" description="Helical" evidence="1">
    <location>
        <begin position="9"/>
        <end position="27"/>
    </location>
</feature>
<keyword evidence="1" id="KW-0812">Transmembrane</keyword>
<keyword evidence="3" id="KW-1185">Reference proteome</keyword>
<gene>
    <name evidence="2" type="ORF">SAMN05216216_1229</name>
</gene>
<evidence type="ECO:0000313" key="2">
    <source>
        <dbReference type="EMBL" id="SDL10184.1"/>
    </source>
</evidence>
<dbReference type="OrthoDB" id="2390187at2"/>
<dbReference type="STRING" id="576118.SAMN05216216_1229"/>
<accession>A0A1G9HBR2</accession>
<sequence length="91" mass="10157">MPNPNTKKYVIASLLGVALFVFLYLIMEVITFYTFPRMIGSVLLALVGGGAIGTLLQRLPDENEKNPKKYYIICFSVMAVIAFLYVTLVGY</sequence>
<dbReference type="EMBL" id="FNFY01000022">
    <property type="protein sequence ID" value="SDL10184.1"/>
    <property type="molecule type" value="Genomic_DNA"/>
</dbReference>
<dbReference type="Proteomes" id="UP000199008">
    <property type="component" value="Unassembled WGS sequence"/>
</dbReference>
<evidence type="ECO:0000256" key="1">
    <source>
        <dbReference type="SAM" id="Phobius"/>
    </source>
</evidence>
<feature type="transmembrane region" description="Helical" evidence="1">
    <location>
        <begin position="39"/>
        <end position="58"/>
    </location>
</feature>
<protein>
    <submittedName>
        <fullName evidence="2">Uncharacterized protein</fullName>
    </submittedName>
</protein>
<evidence type="ECO:0000313" key="3">
    <source>
        <dbReference type="Proteomes" id="UP000199008"/>
    </source>
</evidence>
<dbReference type="RefSeq" id="WP_092987335.1">
    <property type="nucleotide sequence ID" value="NZ_FNFY01000022.1"/>
</dbReference>
<keyword evidence="1" id="KW-1133">Transmembrane helix</keyword>
<feature type="transmembrane region" description="Helical" evidence="1">
    <location>
        <begin position="70"/>
        <end position="88"/>
    </location>
</feature>